<protein>
    <recommendedName>
        <fullName evidence="11">EF-hand domain-containing protein</fullName>
    </recommendedName>
</protein>
<gene>
    <name evidence="12" type="ORF">AB1Y20_017716</name>
</gene>
<feature type="transmembrane region" description="Helical" evidence="9">
    <location>
        <begin position="299"/>
        <end position="320"/>
    </location>
</feature>
<feature type="domain" description="EF-hand" evidence="11">
    <location>
        <begin position="383"/>
        <end position="418"/>
    </location>
</feature>
<dbReference type="GO" id="GO:0005509">
    <property type="term" value="F:calcium ion binding"/>
    <property type="evidence" value="ECO:0007669"/>
    <property type="project" value="InterPro"/>
</dbReference>
<evidence type="ECO:0000256" key="9">
    <source>
        <dbReference type="SAM" id="Phobius"/>
    </source>
</evidence>
<keyword evidence="5" id="KW-0406">Ion transport</keyword>
<feature type="transmembrane region" description="Helical" evidence="9">
    <location>
        <begin position="151"/>
        <end position="172"/>
    </location>
</feature>
<evidence type="ECO:0000256" key="7">
    <source>
        <dbReference type="ARBA" id="ARBA00023303"/>
    </source>
</evidence>
<evidence type="ECO:0000256" key="2">
    <source>
        <dbReference type="ARBA" id="ARBA00022448"/>
    </source>
</evidence>
<evidence type="ECO:0000313" key="13">
    <source>
        <dbReference type="Proteomes" id="UP001515480"/>
    </source>
</evidence>
<evidence type="ECO:0000259" key="11">
    <source>
        <dbReference type="PROSITE" id="PS50222"/>
    </source>
</evidence>
<dbReference type="EMBL" id="JBGBPQ010000006">
    <property type="protein sequence ID" value="KAL1522743.1"/>
    <property type="molecule type" value="Genomic_DNA"/>
</dbReference>
<dbReference type="AlphaFoldDB" id="A0AB34JPW8"/>
<evidence type="ECO:0000313" key="12">
    <source>
        <dbReference type="EMBL" id="KAL1522743.1"/>
    </source>
</evidence>
<evidence type="ECO:0000256" key="5">
    <source>
        <dbReference type="ARBA" id="ARBA00023065"/>
    </source>
</evidence>
<dbReference type="PANTHER" id="PTHR11003:SF334">
    <property type="entry name" value="FI03418P"/>
    <property type="match status" value="1"/>
</dbReference>
<evidence type="ECO:0000256" key="10">
    <source>
        <dbReference type="SAM" id="SignalP"/>
    </source>
</evidence>
<evidence type="ECO:0000256" key="3">
    <source>
        <dbReference type="ARBA" id="ARBA00022692"/>
    </source>
</evidence>
<sequence length="445" mass="48321">MPGRRLALAVCLLTAPPSAAISGHPTRGSGAASRVARLAPPLPRPSVRVRRRLPSPQLPRLSAPRMTASPLSRAAGAPPAGAPPPLAPPRIVTRAFTLRVLGATVALLAGGALSFRRWEGWPMVDCLYYTTSTFATIGFGDLKPTRSASRVLTSLLSILGVGLLGGLISATLEEWMRSSQNADGKAPSASKPLLDDSAADSAAAEDALLAWWPLYARGVALRRTVHQRLARLAPRAIALLSNPWVQVSLLYAVGVCGYRACTPAVSVAEAAYLILGALTTSGLGDVVPTGRSAKLFLSLYSPFAALMFARVLAFIALVPLEEARRRKQLAVLKRYAHLSKKTLDEVSRGPLVKRLGISEDDNFCTRAEFTLLMLVLQGKVMESDLQECVATFDSIDADCSGKLTIEDVELLHQRRLLRNPRLQRRVMMRAWKSLFRQRWFPFFRS</sequence>
<comment type="caution">
    <text evidence="12">The sequence shown here is derived from an EMBL/GenBank/DDBJ whole genome shotgun (WGS) entry which is preliminary data.</text>
</comment>
<dbReference type="Pfam" id="PF07885">
    <property type="entry name" value="Ion_trans_2"/>
    <property type="match status" value="1"/>
</dbReference>
<keyword evidence="13" id="KW-1185">Reference proteome</keyword>
<dbReference type="GO" id="GO:0022841">
    <property type="term" value="F:potassium ion leak channel activity"/>
    <property type="evidence" value="ECO:0007669"/>
    <property type="project" value="TreeGrafter"/>
</dbReference>
<dbReference type="GO" id="GO:0030322">
    <property type="term" value="P:stabilization of membrane potential"/>
    <property type="evidence" value="ECO:0007669"/>
    <property type="project" value="TreeGrafter"/>
</dbReference>
<feature type="signal peptide" evidence="10">
    <location>
        <begin position="1"/>
        <end position="20"/>
    </location>
</feature>
<dbReference type="GO" id="GO:0005886">
    <property type="term" value="C:plasma membrane"/>
    <property type="evidence" value="ECO:0007669"/>
    <property type="project" value="TreeGrafter"/>
</dbReference>
<reference evidence="12 13" key="1">
    <citation type="journal article" date="2024" name="Science">
        <title>Giant polyketide synthase enzymes in the biosynthesis of giant marine polyether toxins.</title>
        <authorList>
            <person name="Fallon T.R."/>
            <person name="Shende V.V."/>
            <person name="Wierzbicki I.H."/>
            <person name="Pendleton A.L."/>
            <person name="Watervoot N.F."/>
            <person name="Auber R.P."/>
            <person name="Gonzalez D.J."/>
            <person name="Wisecaver J.H."/>
            <person name="Moore B.S."/>
        </authorList>
    </citation>
    <scope>NUCLEOTIDE SEQUENCE [LARGE SCALE GENOMIC DNA]</scope>
    <source>
        <strain evidence="12 13">12B1</strain>
    </source>
</reference>
<accession>A0AB34JPW8</accession>
<comment type="subcellular location">
    <subcellularLocation>
        <location evidence="1">Membrane</location>
        <topology evidence="1">Multi-pass membrane protein</topology>
    </subcellularLocation>
</comment>
<feature type="region of interest" description="Disordered" evidence="8">
    <location>
        <begin position="21"/>
        <end position="86"/>
    </location>
</feature>
<proteinExistence type="predicted"/>
<dbReference type="SUPFAM" id="SSF81324">
    <property type="entry name" value="Voltage-gated potassium channels"/>
    <property type="match status" value="2"/>
</dbReference>
<keyword evidence="6 9" id="KW-0472">Membrane</keyword>
<dbReference type="PANTHER" id="PTHR11003">
    <property type="entry name" value="POTASSIUM CHANNEL, SUBFAMILY K"/>
    <property type="match status" value="1"/>
</dbReference>
<dbReference type="PRINTS" id="PR01333">
    <property type="entry name" value="2POREKCHANEL"/>
</dbReference>
<dbReference type="GO" id="GO:0015271">
    <property type="term" value="F:outward rectifier potassium channel activity"/>
    <property type="evidence" value="ECO:0007669"/>
    <property type="project" value="TreeGrafter"/>
</dbReference>
<keyword evidence="7" id="KW-0407">Ion channel</keyword>
<name>A0AB34JPW8_PRYPA</name>
<dbReference type="InterPro" id="IPR018247">
    <property type="entry name" value="EF_Hand_1_Ca_BS"/>
</dbReference>
<organism evidence="12 13">
    <name type="scientific">Prymnesium parvum</name>
    <name type="common">Toxic golden alga</name>
    <dbReference type="NCBI Taxonomy" id="97485"/>
    <lineage>
        <taxon>Eukaryota</taxon>
        <taxon>Haptista</taxon>
        <taxon>Haptophyta</taxon>
        <taxon>Prymnesiophyceae</taxon>
        <taxon>Prymnesiales</taxon>
        <taxon>Prymnesiaceae</taxon>
        <taxon>Prymnesium</taxon>
    </lineage>
</organism>
<keyword evidence="3 9" id="KW-0812">Transmembrane</keyword>
<dbReference type="InterPro" id="IPR002048">
    <property type="entry name" value="EF_hand_dom"/>
</dbReference>
<evidence type="ECO:0000256" key="1">
    <source>
        <dbReference type="ARBA" id="ARBA00004141"/>
    </source>
</evidence>
<feature type="compositionally biased region" description="Low complexity" evidence="8">
    <location>
        <begin position="54"/>
        <end position="79"/>
    </location>
</feature>
<dbReference type="InterPro" id="IPR003280">
    <property type="entry name" value="2pore_dom_K_chnl"/>
</dbReference>
<dbReference type="PROSITE" id="PS00018">
    <property type="entry name" value="EF_HAND_1"/>
    <property type="match status" value="1"/>
</dbReference>
<keyword evidence="2" id="KW-0813">Transport</keyword>
<keyword evidence="10" id="KW-0732">Signal</keyword>
<evidence type="ECO:0000256" key="4">
    <source>
        <dbReference type="ARBA" id="ARBA00022989"/>
    </source>
</evidence>
<dbReference type="InterPro" id="IPR013099">
    <property type="entry name" value="K_chnl_dom"/>
</dbReference>
<dbReference type="GO" id="GO:0005737">
    <property type="term" value="C:cytoplasm"/>
    <property type="evidence" value="ECO:0007669"/>
    <property type="project" value="UniProtKB-ARBA"/>
</dbReference>
<evidence type="ECO:0000256" key="6">
    <source>
        <dbReference type="ARBA" id="ARBA00023136"/>
    </source>
</evidence>
<feature type="transmembrane region" description="Helical" evidence="9">
    <location>
        <begin position="96"/>
        <end position="115"/>
    </location>
</feature>
<feature type="chain" id="PRO_5044245746" description="EF-hand domain-containing protein" evidence="10">
    <location>
        <begin position="21"/>
        <end position="445"/>
    </location>
</feature>
<dbReference type="Proteomes" id="UP001515480">
    <property type="component" value="Unassembled WGS sequence"/>
</dbReference>
<evidence type="ECO:0000256" key="8">
    <source>
        <dbReference type="SAM" id="MobiDB-lite"/>
    </source>
</evidence>
<dbReference type="Gene3D" id="1.10.287.70">
    <property type="match status" value="2"/>
</dbReference>
<keyword evidence="4 9" id="KW-1133">Transmembrane helix</keyword>
<dbReference type="PROSITE" id="PS50222">
    <property type="entry name" value="EF_HAND_2"/>
    <property type="match status" value="1"/>
</dbReference>